<name>A0ABD6EXK9_9BILA</name>
<sequence>MRIISDDRKLPVMWFGVRYEEIIIAYCKRIVQINNAGGPTSDETSWDTRKQHETVLRPRARTFAELPNPLFGTVSRARLRESVTEEIRHTMYRLL</sequence>
<proteinExistence type="predicted"/>
<dbReference type="Proteomes" id="UP001608902">
    <property type="component" value="Unassembled WGS sequence"/>
</dbReference>
<protein>
    <submittedName>
        <fullName evidence="1">Uncharacterized protein</fullName>
    </submittedName>
</protein>
<evidence type="ECO:0000313" key="2">
    <source>
        <dbReference type="Proteomes" id="UP001608902"/>
    </source>
</evidence>
<organism evidence="1 2">
    <name type="scientific">Gnathostoma spinigerum</name>
    <dbReference type="NCBI Taxonomy" id="75299"/>
    <lineage>
        <taxon>Eukaryota</taxon>
        <taxon>Metazoa</taxon>
        <taxon>Ecdysozoa</taxon>
        <taxon>Nematoda</taxon>
        <taxon>Chromadorea</taxon>
        <taxon>Rhabditida</taxon>
        <taxon>Spirurina</taxon>
        <taxon>Gnathostomatomorpha</taxon>
        <taxon>Gnathostomatoidea</taxon>
        <taxon>Gnathostomatidae</taxon>
        <taxon>Gnathostoma</taxon>
    </lineage>
</organism>
<dbReference type="AlphaFoldDB" id="A0ABD6EXK9"/>
<dbReference type="EMBL" id="JBGFUD010015751">
    <property type="protein sequence ID" value="MFH4984190.1"/>
    <property type="molecule type" value="Genomic_DNA"/>
</dbReference>
<reference evidence="1 2" key="1">
    <citation type="submission" date="2024-08" db="EMBL/GenBank/DDBJ databases">
        <title>Gnathostoma spinigerum genome.</title>
        <authorList>
            <person name="Gonzalez-Bertolin B."/>
            <person name="Monzon S."/>
            <person name="Zaballos A."/>
            <person name="Jimenez P."/>
            <person name="Dekumyoy P."/>
            <person name="Varona S."/>
            <person name="Cuesta I."/>
            <person name="Sumanam S."/>
            <person name="Adisakwattana P."/>
            <person name="Gasser R.B."/>
            <person name="Hernandez-Gonzalez A."/>
            <person name="Young N.D."/>
            <person name="Perteguer M.J."/>
        </authorList>
    </citation>
    <scope>NUCLEOTIDE SEQUENCE [LARGE SCALE GENOMIC DNA]</scope>
    <source>
        <strain evidence="1">AL3</strain>
        <tissue evidence="1">Liver</tissue>
    </source>
</reference>
<evidence type="ECO:0000313" key="1">
    <source>
        <dbReference type="EMBL" id="MFH4984190.1"/>
    </source>
</evidence>
<keyword evidence="2" id="KW-1185">Reference proteome</keyword>
<accession>A0ABD6EXK9</accession>
<gene>
    <name evidence="1" type="ORF">AB6A40_010899</name>
</gene>
<comment type="caution">
    <text evidence="1">The sequence shown here is derived from an EMBL/GenBank/DDBJ whole genome shotgun (WGS) entry which is preliminary data.</text>
</comment>